<dbReference type="SUPFAM" id="SSF52540">
    <property type="entry name" value="P-loop containing nucleoside triphosphate hydrolases"/>
    <property type="match status" value="1"/>
</dbReference>
<dbReference type="InterPro" id="IPR036640">
    <property type="entry name" value="ABC1_TM_sf"/>
</dbReference>
<feature type="region of interest" description="Disordered" evidence="7">
    <location>
        <begin position="573"/>
        <end position="597"/>
    </location>
</feature>
<dbReference type="PANTHER" id="PTHR24221">
    <property type="entry name" value="ATP-BINDING CASSETTE SUB-FAMILY B"/>
    <property type="match status" value="1"/>
</dbReference>
<evidence type="ECO:0000256" key="3">
    <source>
        <dbReference type="ARBA" id="ARBA00022741"/>
    </source>
</evidence>
<dbReference type="PROSITE" id="PS50893">
    <property type="entry name" value="ABC_TRANSPORTER_2"/>
    <property type="match status" value="1"/>
</dbReference>
<keyword evidence="2 8" id="KW-0812">Transmembrane</keyword>
<evidence type="ECO:0000256" key="8">
    <source>
        <dbReference type="SAM" id="Phobius"/>
    </source>
</evidence>
<evidence type="ECO:0000313" key="11">
    <source>
        <dbReference type="EMBL" id="GAA5174621.1"/>
    </source>
</evidence>
<dbReference type="PROSITE" id="PS50929">
    <property type="entry name" value="ABC_TM1F"/>
    <property type="match status" value="1"/>
</dbReference>
<feature type="transmembrane region" description="Helical" evidence="8">
    <location>
        <begin position="20"/>
        <end position="42"/>
    </location>
</feature>
<feature type="transmembrane region" description="Helical" evidence="8">
    <location>
        <begin position="243"/>
        <end position="273"/>
    </location>
</feature>
<evidence type="ECO:0000313" key="12">
    <source>
        <dbReference type="Proteomes" id="UP001500074"/>
    </source>
</evidence>
<dbReference type="Proteomes" id="UP001500074">
    <property type="component" value="Unassembled WGS sequence"/>
</dbReference>
<keyword evidence="6 8" id="KW-0472">Membrane</keyword>
<dbReference type="Gene3D" id="3.40.50.300">
    <property type="entry name" value="P-loop containing nucleotide triphosphate hydrolases"/>
    <property type="match status" value="1"/>
</dbReference>
<dbReference type="InterPro" id="IPR003439">
    <property type="entry name" value="ABC_transporter-like_ATP-bd"/>
</dbReference>
<dbReference type="PANTHER" id="PTHR24221:SF261">
    <property type="entry name" value="GLUTATHIONE_L-CYSTEINE TRANSPORT SYSTEM ATP-BINDING_PERMEASE PROTEIN CYDD"/>
    <property type="match status" value="1"/>
</dbReference>
<evidence type="ECO:0000256" key="4">
    <source>
        <dbReference type="ARBA" id="ARBA00022840"/>
    </source>
</evidence>
<evidence type="ECO:0000256" key="1">
    <source>
        <dbReference type="ARBA" id="ARBA00004651"/>
    </source>
</evidence>
<sequence>MPTRNESDLWLARQARHGGYWTPLAIVAGSAATLCLFAQAWAIATVVQRMVLDEGRLSELTVPLAVLPLAFIGRGALAWLKSETATRSAIGVRQALRRRLLDHLAQRGPLWARQQHSATLGNRIWDQVDALHGYYADYRPQVWLCLTIPLLILLAVFPLNWAAGAILLATGPLIPLNMAMVGIGAKQRQQAQFLEMTRMNRHFLDTLRGLATLKLFGVSRQQASVVHHVSENFRHRTLRVLRLAFLSSTLLEFFSSLSIALLAIYIGFGYLGYFEFGAWGRGLDLYSGLFILILAPEFYQPLRDLGSHYHARSEAQAAAEDLMPMLADEHAAAPAQADWPVPERLGVHLQGVSCRYAGQRHPALDDIELTLHPGETLAVIGPSGAGKTTLLNLLMGFLSAETGTLTTDAGMPIDRLPREAWHRAIGWVGQQPALLPDSLAENLRLAAPQADERALWNALEAVDLAEWARRLPRGLATPLGEGGQPVSGGQARQISLARAWLRRAPLILLDEPTASLDRDSEARVLRGLARLKRGRTLVVLSHRLELLQLAERILMLDEGRVSALGTLAELSAPGQPLAGLDRPANDEPEPAGDRAHD</sequence>
<dbReference type="InterPro" id="IPR011527">
    <property type="entry name" value="ABC1_TM_dom"/>
</dbReference>
<protein>
    <submittedName>
        <fullName evidence="11">Cysteine/glutathione ABC transporter permease/ATP-binding protein CydD</fullName>
    </submittedName>
</protein>
<dbReference type="SUPFAM" id="SSF90123">
    <property type="entry name" value="ABC transporter transmembrane region"/>
    <property type="match status" value="1"/>
</dbReference>
<name>A0ABP9RCE4_9GAMM</name>
<dbReference type="CDD" id="cd18584">
    <property type="entry name" value="ABC_6TM_AarD_CydD"/>
    <property type="match status" value="1"/>
</dbReference>
<reference evidence="12" key="1">
    <citation type="journal article" date="2019" name="Int. J. Syst. Evol. Microbiol.">
        <title>The Global Catalogue of Microorganisms (GCM) 10K type strain sequencing project: providing services to taxonomists for standard genome sequencing and annotation.</title>
        <authorList>
            <consortium name="The Broad Institute Genomics Platform"/>
            <consortium name="The Broad Institute Genome Sequencing Center for Infectious Disease"/>
            <person name="Wu L."/>
            <person name="Ma J."/>
        </authorList>
    </citation>
    <scope>NUCLEOTIDE SEQUENCE [LARGE SCALE GENOMIC DNA]</scope>
    <source>
        <strain evidence="12">JCM 18472</strain>
    </source>
</reference>
<evidence type="ECO:0000259" key="10">
    <source>
        <dbReference type="PROSITE" id="PS50929"/>
    </source>
</evidence>
<evidence type="ECO:0000259" key="9">
    <source>
        <dbReference type="PROSITE" id="PS50893"/>
    </source>
</evidence>
<feature type="domain" description="ABC transporter" evidence="9">
    <location>
        <begin position="347"/>
        <end position="583"/>
    </location>
</feature>
<evidence type="ECO:0000256" key="6">
    <source>
        <dbReference type="ARBA" id="ARBA00023136"/>
    </source>
</evidence>
<dbReference type="InterPro" id="IPR014216">
    <property type="entry name" value="ABC_transptr_CydD"/>
</dbReference>
<feature type="transmembrane region" description="Helical" evidence="8">
    <location>
        <begin position="142"/>
        <end position="159"/>
    </location>
</feature>
<feature type="transmembrane region" description="Helical" evidence="8">
    <location>
        <begin position="62"/>
        <end position="80"/>
    </location>
</feature>
<keyword evidence="5 8" id="KW-1133">Transmembrane helix</keyword>
<evidence type="ECO:0000256" key="2">
    <source>
        <dbReference type="ARBA" id="ARBA00022692"/>
    </source>
</evidence>
<comment type="subcellular location">
    <subcellularLocation>
        <location evidence="1">Cell membrane</location>
        <topology evidence="1">Multi-pass membrane protein</topology>
    </subcellularLocation>
</comment>
<dbReference type="RefSeq" id="WP_051907411.1">
    <property type="nucleotide sequence ID" value="NZ_BAABKI010000018.1"/>
</dbReference>
<keyword evidence="12" id="KW-1185">Reference proteome</keyword>
<gene>
    <name evidence="11" type="primary">cydD_1</name>
    <name evidence="11" type="ORF">GCM10023342_16020</name>
</gene>
<evidence type="ECO:0000256" key="5">
    <source>
        <dbReference type="ARBA" id="ARBA00022989"/>
    </source>
</evidence>
<dbReference type="InterPro" id="IPR003593">
    <property type="entry name" value="AAA+_ATPase"/>
</dbReference>
<keyword evidence="4" id="KW-0067">ATP-binding</keyword>
<comment type="caution">
    <text evidence="11">The sequence shown here is derived from an EMBL/GenBank/DDBJ whole genome shotgun (WGS) entry which is preliminary data.</text>
</comment>
<dbReference type="InterPro" id="IPR039421">
    <property type="entry name" value="Type_1_exporter"/>
</dbReference>
<dbReference type="Pfam" id="PF00005">
    <property type="entry name" value="ABC_tran"/>
    <property type="match status" value="1"/>
</dbReference>
<dbReference type="InterPro" id="IPR027417">
    <property type="entry name" value="P-loop_NTPase"/>
</dbReference>
<evidence type="ECO:0000256" key="7">
    <source>
        <dbReference type="SAM" id="MobiDB-lite"/>
    </source>
</evidence>
<feature type="transmembrane region" description="Helical" evidence="8">
    <location>
        <begin position="165"/>
        <end position="185"/>
    </location>
</feature>
<keyword evidence="3" id="KW-0547">Nucleotide-binding</keyword>
<dbReference type="SMART" id="SM00382">
    <property type="entry name" value="AAA"/>
    <property type="match status" value="1"/>
</dbReference>
<accession>A0ABP9RCE4</accession>
<dbReference type="Gene3D" id="1.20.1560.10">
    <property type="entry name" value="ABC transporter type 1, transmembrane domain"/>
    <property type="match status" value="1"/>
</dbReference>
<proteinExistence type="predicted"/>
<organism evidence="11 12">
    <name type="scientific">Modicisalibacter zincidurans</name>
    <dbReference type="NCBI Taxonomy" id="1178777"/>
    <lineage>
        <taxon>Bacteria</taxon>
        <taxon>Pseudomonadati</taxon>
        <taxon>Pseudomonadota</taxon>
        <taxon>Gammaproteobacteria</taxon>
        <taxon>Oceanospirillales</taxon>
        <taxon>Halomonadaceae</taxon>
        <taxon>Modicisalibacter</taxon>
    </lineage>
</organism>
<dbReference type="EMBL" id="BAABKI010000018">
    <property type="protein sequence ID" value="GAA5174621.1"/>
    <property type="molecule type" value="Genomic_DNA"/>
</dbReference>
<dbReference type="Pfam" id="PF00664">
    <property type="entry name" value="ABC_membrane"/>
    <property type="match status" value="1"/>
</dbReference>
<feature type="domain" description="ABC transmembrane type-1" evidence="10">
    <location>
        <begin position="24"/>
        <end position="314"/>
    </location>
</feature>
<dbReference type="NCBIfam" id="TIGR02857">
    <property type="entry name" value="CydD"/>
    <property type="match status" value="1"/>
</dbReference>